<dbReference type="Proteomes" id="UP000015103">
    <property type="component" value="Unassembled WGS sequence"/>
</dbReference>
<dbReference type="GO" id="GO:0030514">
    <property type="term" value="P:negative regulation of BMP signaling pathway"/>
    <property type="evidence" value="ECO:0007669"/>
    <property type="project" value="TreeGrafter"/>
</dbReference>
<dbReference type="SUPFAM" id="SSF54928">
    <property type="entry name" value="RNA-binding domain, RBD"/>
    <property type="match status" value="1"/>
</dbReference>
<dbReference type="VEuPathDB" id="VectorBase:RPRC001529"/>
<dbReference type="eggNOG" id="KOG0147">
    <property type="taxonomic scope" value="Eukaryota"/>
</dbReference>
<protein>
    <recommendedName>
        <fullName evidence="3">RRM domain-containing protein</fullName>
    </recommendedName>
</protein>
<organism evidence="1 2">
    <name type="scientific">Rhodnius prolixus</name>
    <name type="common">Triatomid bug</name>
    <dbReference type="NCBI Taxonomy" id="13249"/>
    <lineage>
        <taxon>Eukaryota</taxon>
        <taxon>Metazoa</taxon>
        <taxon>Ecdysozoa</taxon>
        <taxon>Arthropoda</taxon>
        <taxon>Hexapoda</taxon>
        <taxon>Insecta</taxon>
        <taxon>Pterygota</taxon>
        <taxon>Neoptera</taxon>
        <taxon>Paraneoptera</taxon>
        <taxon>Hemiptera</taxon>
        <taxon>Heteroptera</taxon>
        <taxon>Panheteroptera</taxon>
        <taxon>Cimicomorpha</taxon>
        <taxon>Reduviidae</taxon>
        <taxon>Triatominae</taxon>
        <taxon>Rhodnius</taxon>
    </lineage>
</organism>
<keyword evidence="2" id="KW-1185">Reference proteome</keyword>
<dbReference type="GO" id="GO:0031490">
    <property type="term" value="F:chromatin DNA binding"/>
    <property type="evidence" value="ECO:0007669"/>
    <property type="project" value="TreeGrafter"/>
</dbReference>
<name>T1HBW7_RHOPR</name>
<dbReference type="AlphaFoldDB" id="T1HBW7"/>
<dbReference type="HOGENOM" id="CLU_2323246_0_0_1"/>
<reference evidence="1" key="1">
    <citation type="submission" date="2015-05" db="UniProtKB">
        <authorList>
            <consortium name="EnsemblMetazoa"/>
        </authorList>
    </citation>
    <scope>IDENTIFICATION</scope>
</reference>
<dbReference type="PANTHER" id="PTHR13428:SF12">
    <property type="entry name" value="INNER NUCLEAR MEMBRANE PROTEIN MAN1"/>
    <property type="match status" value="1"/>
</dbReference>
<evidence type="ECO:0008006" key="3">
    <source>
        <dbReference type="Google" id="ProtNLM"/>
    </source>
</evidence>
<evidence type="ECO:0000313" key="1">
    <source>
        <dbReference type="EnsemblMetazoa" id="RPRC001529-PA"/>
    </source>
</evidence>
<dbReference type="InterPro" id="IPR052277">
    <property type="entry name" value="INM_ESCRT-Associated"/>
</dbReference>
<dbReference type="InterPro" id="IPR012677">
    <property type="entry name" value="Nucleotide-bd_a/b_plait_sf"/>
</dbReference>
<dbReference type="Gene3D" id="3.30.70.330">
    <property type="match status" value="1"/>
</dbReference>
<dbReference type="GO" id="GO:0006998">
    <property type="term" value="P:nuclear envelope organization"/>
    <property type="evidence" value="ECO:0007669"/>
    <property type="project" value="TreeGrafter"/>
</dbReference>
<evidence type="ECO:0000313" key="2">
    <source>
        <dbReference type="Proteomes" id="UP000015103"/>
    </source>
</evidence>
<accession>T1HBW7</accession>
<proteinExistence type="predicted"/>
<dbReference type="InParanoid" id="T1HBW7"/>
<dbReference type="PANTHER" id="PTHR13428">
    <property type="entry name" value="INNER NUCLEAR MEMBRANE PROTEIN MAN1 LEM DOMAIN CONTAINING PROTEIN"/>
    <property type="match status" value="1"/>
</dbReference>
<dbReference type="OMA" id="ESANCVH"/>
<dbReference type="EnsemblMetazoa" id="RPRC001529-RA">
    <property type="protein sequence ID" value="RPRC001529-PA"/>
    <property type="gene ID" value="RPRC001529"/>
</dbReference>
<sequence length="99" mass="11225">MEELNEEGDEWITTVVNAILEKCGEAKILHVVVDKQSREGCVYMKCASPVDAGIAYRALHGSWFDSNLVTVKYIRENRYLERFPESANCVHPLHPTSTN</sequence>
<dbReference type="InterPro" id="IPR035979">
    <property type="entry name" value="RBD_domain_sf"/>
</dbReference>
<dbReference type="EMBL" id="ACPB03010891">
    <property type="status" value="NOT_ANNOTATED_CDS"/>
    <property type="molecule type" value="Genomic_DNA"/>
</dbReference>
<dbReference type="STRING" id="13249.T1HBW7"/>